<reference evidence="2" key="1">
    <citation type="submission" date="2020-06" db="EMBL/GenBank/DDBJ databases">
        <title>Draft genomic sequence of Geomonas sp. Red330.</title>
        <authorList>
            <person name="Itoh H."/>
            <person name="Zhenxing X."/>
            <person name="Ushijima N."/>
            <person name="Masuda Y."/>
            <person name="Shiratori Y."/>
            <person name="Senoo K."/>
        </authorList>
    </citation>
    <scope>NUCLEOTIDE SEQUENCE [LARGE SCALE GENOMIC DNA]</scope>
    <source>
        <strain evidence="2">Red330</strain>
    </source>
</reference>
<proteinExistence type="predicted"/>
<dbReference type="EMBL" id="BLXX01000004">
    <property type="protein sequence ID" value="GFO59314.1"/>
    <property type="molecule type" value="Genomic_DNA"/>
</dbReference>
<dbReference type="RefSeq" id="WP_183354157.1">
    <property type="nucleotide sequence ID" value="NZ_BLXX01000004.1"/>
</dbReference>
<evidence type="ECO:0000313" key="1">
    <source>
        <dbReference type="EMBL" id="GFO59314.1"/>
    </source>
</evidence>
<evidence type="ECO:0000313" key="2">
    <source>
        <dbReference type="Proteomes" id="UP000556026"/>
    </source>
</evidence>
<accession>A0A6V8MHC5</accession>
<organism evidence="1 2">
    <name type="scientific">Geomonas silvestris</name>
    <dbReference type="NCBI Taxonomy" id="2740184"/>
    <lineage>
        <taxon>Bacteria</taxon>
        <taxon>Pseudomonadati</taxon>
        <taxon>Thermodesulfobacteriota</taxon>
        <taxon>Desulfuromonadia</taxon>
        <taxon>Geobacterales</taxon>
        <taxon>Geobacteraceae</taxon>
        <taxon>Geomonas</taxon>
    </lineage>
</organism>
<name>A0A6V8MHC5_9BACT</name>
<comment type="caution">
    <text evidence="1">The sequence shown here is derived from an EMBL/GenBank/DDBJ whole genome shotgun (WGS) entry which is preliminary data.</text>
</comment>
<evidence type="ECO:0008006" key="3">
    <source>
        <dbReference type="Google" id="ProtNLM"/>
    </source>
</evidence>
<dbReference type="AlphaFoldDB" id="A0A6V8MHC5"/>
<keyword evidence="2" id="KW-1185">Reference proteome</keyword>
<gene>
    <name evidence="1" type="ORF">GMST_16390</name>
</gene>
<protein>
    <recommendedName>
        <fullName evidence="3">GATA-type domain-containing protein</fullName>
    </recommendedName>
</protein>
<dbReference type="Proteomes" id="UP000556026">
    <property type="component" value="Unassembled WGS sequence"/>
</dbReference>
<sequence>MRTMAMGEYYVWYCEWCDSRNLTPWTSTVGGKVFCGCCKKEFPVSGPQRNERSPQQRQVFF</sequence>